<name>F3QT32_9BACT</name>
<organism evidence="1 2">
    <name type="scientific">Paraprevotella xylaniphila YIT 11841</name>
    <dbReference type="NCBI Taxonomy" id="762982"/>
    <lineage>
        <taxon>Bacteria</taxon>
        <taxon>Pseudomonadati</taxon>
        <taxon>Bacteroidota</taxon>
        <taxon>Bacteroidia</taxon>
        <taxon>Bacteroidales</taxon>
        <taxon>Prevotellaceae</taxon>
        <taxon>Paraprevotella</taxon>
    </lineage>
</organism>
<reference evidence="1 2" key="1">
    <citation type="submission" date="2011-02" db="EMBL/GenBank/DDBJ databases">
        <authorList>
            <person name="Weinstock G."/>
            <person name="Sodergren E."/>
            <person name="Clifton S."/>
            <person name="Fulton L."/>
            <person name="Fulton B."/>
            <person name="Courtney L."/>
            <person name="Fronick C."/>
            <person name="Harrison M."/>
            <person name="Strong C."/>
            <person name="Farmer C."/>
            <person name="Delahaunty K."/>
            <person name="Markovic C."/>
            <person name="Hall O."/>
            <person name="Minx P."/>
            <person name="Tomlinson C."/>
            <person name="Mitreva M."/>
            <person name="Hou S."/>
            <person name="Chen J."/>
            <person name="Wollam A."/>
            <person name="Pepin K.H."/>
            <person name="Johnson M."/>
            <person name="Bhonagiri V."/>
            <person name="Zhang X."/>
            <person name="Suruliraj S."/>
            <person name="Warren W."/>
            <person name="Chinwalla A."/>
            <person name="Mardis E.R."/>
            <person name="Wilson R.K."/>
        </authorList>
    </citation>
    <scope>NUCLEOTIDE SEQUENCE [LARGE SCALE GENOMIC DNA]</scope>
    <source>
        <strain evidence="1 2">YIT 11841</strain>
    </source>
</reference>
<dbReference type="STRING" id="762982.HMPREF9442_01347"/>
<protein>
    <submittedName>
        <fullName evidence="1">Conserved domain protein</fullName>
    </submittedName>
</protein>
<dbReference type="Proteomes" id="UP000005546">
    <property type="component" value="Unassembled WGS sequence"/>
</dbReference>
<keyword evidence="2" id="KW-1185">Reference proteome</keyword>
<dbReference type="EMBL" id="AFBR01000035">
    <property type="protein sequence ID" value="EGG54853.1"/>
    <property type="molecule type" value="Genomic_DNA"/>
</dbReference>
<proteinExistence type="predicted"/>
<sequence>MKKVLFPRKVILFHYLCKYEDRVQSGTAQLKNSVFICPCAHLSLSLQHES</sequence>
<accession>F3QT32</accession>
<dbReference type="HOGENOM" id="CLU_3120858_0_0_10"/>
<evidence type="ECO:0000313" key="2">
    <source>
        <dbReference type="Proteomes" id="UP000005546"/>
    </source>
</evidence>
<evidence type="ECO:0000313" key="1">
    <source>
        <dbReference type="EMBL" id="EGG54853.1"/>
    </source>
</evidence>
<comment type="caution">
    <text evidence="1">The sequence shown here is derived from an EMBL/GenBank/DDBJ whole genome shotgun (WGS) entry which is preliminary data.</text>
</comment>
<gene>
    <name evidence="1" type="ORF">HMPREF9442_01347</name>
</gene>
<dbReference type="AlphaFoldDB" id="F3QT32"/>